<keyword evidence="5 8" id="KW-0812">Transmembrane</keyword>
<evidence type="ECO:0000256" key="8">
    <source>
        <dbReference type="SAM" id="Phobius"/>
    </source>
</evidence>
<keyword evidence="11" id="KW-1185">Reference proteome</keyword>
<dbReference type="PANTHER" id="PTHR33908:SF11">
    <property type="entry name" value="MEMBRANE PROTEIN"/>
    <property type="match status" value="1"/>
</dbReference>
<evidence type="ECO:0000256" key="7">
    <source>
        <dbReference type="ARBA" id="ARBA00023136"/>
    </source>
</evidence>
<evidence type="ECO:0000313" key="10">
    <source>
        <dbReference type="EMBL" id="SDU47185.1"/>
    </source>
</evidence>
<feature type="transmembrane region" description="Helical" evidence="8">
    <location>
        <begin position="12"/>
        <end position="28"/>
    </location>
</feature>
<dbReference type="GeneID" id="46430465"/>
<evidence type="ECO:0000256" key="2">
    <source>
        <dbReference type="ARBA" id="ARBA00022475"/>
    </source>
</evidence>
<evidence type="ECO:0000256" key="1">
    <source>
        <dbReference type="ARBA" id="ARBA00004651"/>
    </source>
</evidence>
<evidence type="ECO:0000313" key="11">
    <source>
        <dbReference type="Proteomes" id="UP000182476"/>
    </source>
</evidence>
<keyword evidence="2" id="KW-1003">Cell membrane</keyword>
<keyword evidence="4" id="KW-0808">Transferase</keyword>
<dbReference type="InterPro" id="IPR038731">
    <property type="entry name" value="RgtA/B/C-like"/>
</dbReference>
<feature type="transmembrane region" description="Helical" evidence="8">
    <location>
        <begin position="89"/>
        <end position="107"/>
    </location>
</feature>
<feature type="transmembrane region" description="Helical" evidence="8">
    <location>
        <begin position="310"/>
        <end position="329"/>
    </location>
</feature>
<dbReference type="InterPro" id="IPR050297">
    <property type="entry name" value="LipidA_mod_glycosyltrf_83"/>
</dbReference>
<feature type="domain" description="Glycosyltransferase RgtA/B/C/D-like" evidence="9">
    <location>
        <begin position="65"/>
        <end position="225"/>
    </location>
</feature>
<gene>
    <name evidence="10" type="ORF">SAMN04489801_3420</name>
</gene>
<feature type="transmembrane region" description="Helical" evidence="8">
    <location>
        <begin position="205"/>
        <end position="229"/>
    </location>
</feature>
<feature type="transmembrane region" description="Helical" evidence="8">
    <location>
        <begin position="336"/>
        <end position="355"/>
    </location>
</feature>
<name>A0ABY0VPR7_9PSED</name>
<feature type="transmembrane region" description="Helical" evidence="8">
    <location>
        <begin position="113"/>
        <end position="131"/>
    </location>
</feature>
<feature type="transmembrane region" description="Helical" evidence="8">
    <location>
        <begin position="249"/>
        <end position="274"/>
    </location>
</feature>
<feature type="transmembrane region" description="Helical" evidence="8">
    <location>
        <begin position="286"/>
        <end position="304"/>
    </location>
</feature>
<dbReference type="GO" id="GO:0016757">
    <property type="term" value="F:glycosyltransferase activity"/>
    <property type="evidence" value="ECO:0007669"/>
    <property type="project" value="UniProtKB-KW"/>
</dbReference>
<sequence length="473" mass="54442">MKLRLNRESLTVYMILVVAIIFGGYLRLRNITVDALWLDEVFSVATSHPDNSFLEVYQRSLVDVHPPFYQLFLWFFYKLFGFGEMVGRYLSVIFGILLIPVAFLLGRQMFNCRVGLIAAWLVAVNFYLITYSQETRSYELLALLTTVSFVTFIKAIGGLDGRHVAIYALSAALLVNTHYFGFLVVTAQALLVLSRWVETSFDKRLLYRFGLAGLFILLSIAPHVSYVYLNFHRQGFWVPPPNNRFFIDLFNLYFGSLPLSVMCAALLMIGSVCLMKAERHREVLRLIIFWLVTCTVIPYVRSLYVQPVLTMRSLIILLPALLIVLAFAISLFKDQWAQVAVGVVVLCFSMTPLYTHERPIFTLENQLKPVSQMRDLVKDVIEQQIREPLYASQFIEFDQYFRLLGSSTTVRSFKQLESDLLSPDRPAVFYFLGTREVQLPGERFMKEYCVDLLKETKKGDSVILEFRSNPPCL</sequence>
<reference evidence="10 11" key="1">
    <citation type="submission" date="2016-10" db="EMBL/GenBank/DDBJ databases">
        <authorList>
            <person name="Varghese N."/>
            <person name="Submissions S."/>
        </authorList>
    </citation>
    <scope>NUCLEOTIDE SEQUENCE [LARGE SCALE GENOMIC DNA]</scope>
    <source>
        <strain evidence="10 11">LMG 21607</strain>
    </source>
</reference>
<evidence type="ECO:0000259" key="9">
    <source>
        <dbReference type="Pfam" id="PF13231"/>
    </source>
</evidence>
<keyword evidence="7 8" id="KW-0472">Membrane</keyword>
<feature type="transmembrane region" description="Helical" evidence="8">
    <location>
        <begin position="165"/>
        <end position="193"/>
    </location>
</feature>
<proteinExistence type="predicted"/>
<evidence type="ECO:0000256" key="5">
    <source>
        <dbReference type="ARBA" id="ARBA00022692"/>
    </source>
</evidence>
<organism evidence="10 11">
    <name type="scientific">Pseudomonas mandelii</name>
    <dbReference type="NCBI Taxonomy" id="75612"/>
    <lineage>
        <taxon>Bacteria</taxon>
        <taxon>Pseudomonadati</taxon>
        <taxon>Pseudomonadota</taxon>
        <taxon>Gammaproteobacteria</taxon>
        <taxon>Pseudomonadales</taxon>
        <taxon>Pseudomonadaceae</taxon>
        <taxon>Pseudomonas</taxon>
    </lineage>
</organism>
<evidence type="ECO:0000256" key="3">
    <source>
        <dbReference type="ARBA" id="ARBA00022676"/>
    </source>
</evidence>
<dbReference type="RefSeq" id="WP_077749819.1">
    <property type="nucleotide sequence ID" value="NZ_LT629796.1"/>
</dbReference>
<dbReference type="Proteomes" id="UP000182476">
    <property type="component" value="Chromosome I"/>
</dbReference>
<dbReference type="Pfam" id="PF13231">
    <property type="entry name" value="PMT_2"/>
    <property type="match status" value="1"/>
</dbReference>
<keyword evidence="6 8" id="KW-1133">Transmembrane helix</keyword>
<dbReference type="EMBL" id="LT629796">
    <property type="protein sequence ID" value="SDU47185.1"/>
    <property type="molecule type" value="Genomic_DNA"/>
</dbReference>
<evidence type="ECO:0000256" key="4">
    <source>
        <dbReference type="ARBA" id="ARBA00022679"/>
    </source>
</evidence>
<dbReference type="PANTHER" id="PTHR33908">
    <property type="entry name" value="MANNOSYLTRANSFERASE YKCB-RELATED"/>
    <property type="match status" value="1"/>
</dbReference>
<comment type="subcellular location">
    <subcellularLocation>
        <location evidence="1">Cell membrane</location>
        <topology evidence="1">Multi-pass membrane protein</topology>
    </subcellularLocation>
</comment>
<keyword evidence="3 10" id="KW-0328">Glycosyltransferase</keyword>
<accession>A0ABY0VPR7</accession>
<protein>
    <submittedName>
        <fullName evidence="10">Dolichyl-phosphate-mannose-protein mannosyltransferase</fullName>
    </submittedName>
</protein>
<evidence type="ECO:0000256" key="6">
    <source>
        <dbReference type="ARBA" id="ARBA00022989"/>
    </source>
</evidence>